<dbReference type="STRING" id="8083.ENSXMAP00000027303"/>
<keyword evidence="4" id="KW-0963">Cytoplasm</keyword>
<dbReference type="GO" id="GO:0033235">
    <property type="term" value="P:positive regulation of protein sumoylation"/>
    <property type="evidence" value="ECO:0007669"/>
    <property type="project" value="InterPro"/>
</dbReference>
<feature type="domain" description="RWD" evidence="7">
    <location>
        <begin position="7"/>
        <end position="112"/>
    </location>
</feature>
<dbReference type="SUPFAM" id="SSF54495">
    <property type="entry name" value="UBC-like"/>
    <property type="match status" value="1"/>
</dbReference>
<reference evidence="8" key="3">
    <citation type="submission" date="2025-08" db="UniProtKB">
        <authorList>
            <consortium name="Ensembl"/>
        </authorList>
    </citation>
    <scope>IDENTIFICATION</scope>
    <source>
        <strain evidence="8">JP 163 A</strain>
    </source>
</reference>
<keyword evidence="6" id="KW-1133">Transmembrane helix</keyword>
<sequence>MSDAAIEEVSVLSSIYCRDGEFQIVQQSAQDGLVVQLNCTGGRGGKLNVSAVFHLDPSYPSCPPHISISTTGLSKIQCHNIRQKLMTRAAELPPEPMLLQLVEYLQECVEQTEDQTEEQDGTGEEKNNQQEWTAVLLLDHIRSRNRYIGLLERWSQQLQLTCRLLLGRNPLIILLGERPNIKEFCHHLKTVKVDVDSSGKKCKERMMKVLAETPYSSLCQHSLQGFIVKDYKSLSELTAVFEELNLAELYQQMLPTLSACVPVSPRCPLLTLWPPHTQPITALIAVLYGEGLLILIPCLLITLSFI</sequence>
<keyword evidence="6" id="KW-0472">Membrane</keyword>
<dbReference type="FunCoup" id="A0A3B5Q658">
    <property type="interactions" value="443"/>
</dbReference>
<feature type="transmembrane region" description="Helical" evidence="6">
    <location>
        <begin position="280"/>
        <end position="303"/>
    </location>
</feature>
<evidence type="ECO:0000256" key="2">
    <source>
        <dbReference type="ARBA" id="ARBA00004496"/>
    </source>
</evidence>
<evidence type="ECO:0000256" key="6">
    <source>
        <dbReference type="SAM" id="Phobius"/>
    </source>
</evidence>
<dbReference type="GO" id="GO:0005737">
    <property type="term" value="C:cytoplasm"/>
    <property type="evidence" value="ECO:0007669"/>
    <property type="project" value="UniProtKB-SubCell"/>
</dbReference>
<dbReference type="Gene3D" id="3.10.110.10">
    <property type="entry name" value="Ubiquitin Conjugating Enzyme"/>
    <property type="match status" value="1"/>
</dbReference>
<evidence type="ECO:0000256" key="1">
    <source>
        <dbReference type="ARBA" id="ARBA00004123"/>
    </source>
</evidence>
<dbReference type="InterPro" id="IPR006575">
    <property type="entry name" value="RWD_dom"/>
</dbReference>
<dbReference type="GO" id="GO:1902073">
    <property type="term" value="P:positive regulation of hypoxia-inducible factor-1alpha signaling pathway"/>
    <property type="evidence" value="ECO:0007669"/>
    <property type="project" value="InterPro"/>
</dbReference>
<keyword evidence="9" id="KW-1185">Reference proteome</keyword>
<dbReference type="GO" id="GO:0005634">
    <property type="term" value="C:nucleus"/>
    <property type="evidence" value="ECO:0007669"/>
    <property type="project" value="UniProtKB-SubCell"/>
</dbReference>
<evidence type="ECO:0000313" key="8">
    <source>
        <dbReference type="Ensembl" id="ENSXMAP00000027303.1"/>
    </source>
</evidence>
<evidence type="ECO:0000256" key="3">
    <source>
        <dbReference type="ARBA" id="ARBA00015444"/>
    </source>
</evidence>
<dbReference type="PANTHER" id="PTHR15628:SF1">
    <property type="entry name" value="RWD DOMAIN-CONTAINING PROTEIN 3"/>
    <property type="match status" value="1"/>
</dbReference>
<dbReference type="InterPro" id="IPR016135">
    <property type="entry name" value="UBQ-conjugating_enzyme/RWD"/>
</dbReference>
<keyword evidence="6" id="KW-0812">Transmembrane</keyword>
<evidence type="ECO:0000256" key="4">
    <source>
        <dbReference type="ARBA" id="ARBA00022490"/>
    </source>
</evidence>
<dbReference type="OMA" id="GITFRIQ"/>
<organism evidence="8 9">
    <name type="scientific">Xiphophorus maculatus</name>
    <name type="common">Southern platyfish</name>
    <name type="synonym">Platypoecilus maculatus</name>
    <dbReference type="NCBI Taxonomy" id="8083"/>
    <lineage>
        <taxon>Eukaryota</taxon>
        <taxon>Metazoa</taxon>
        <taxon>Chordata</taxon>
        <taxon>Craniata</taxon>
        <taxon>Vertebrata</taxon>
        <taxon>Euteleostomi</taxon>
        <taxon>Actinopterygii</taxon>
        <taxon>Neopterygii</taxon>
        <taxon>Teleostei</taxon>
        <taxon>Neoteleostei</taxon>
        <taxon>Acanthomorphata</taxon>
        <taxon>Ovalentaria</taxon>
        <taxon>Atherinomorphae</taxon>
        <taxon>Cyprinodontiformes</taxon>
        <taxon>Poeciliidae</taxon>
        <taxon>Poeciliinae</taxon>
        <taxon>Xiphophorus</taxon>
    </lineage>
</organism>
<reference evidence="8" key="4">
    <citation type="submission" date="2025-09" db="UniProtKB">
        <authorList>
            <consortium name="Ensembl"/>
        </authorList>
    </citation>
    <scope>IDENTIFICATION</scope>
    <source>
        <strain evidence="8">JP 163 A</strain>
    </source>
</reference>
<keyword evidence="5" id="KW-0539">Nucleus</keyword>
<proteinExistence type="predicted"/>
<name>A0A3B5Q658_XIPMA</name>
<dbReference type="PROSITE" id="PS50908">
    <property type="entry name" value="RWD"/>
    <property type="match status" value="1"/>
</dbReference>
<reference evidence="9" key="2">
    <citation type="journal article" date="2013" name="Nat. Genet.">
        <title>The genome of the platyfish, Xiphophorus maculatus, provides insights into evolutionary adaptation and several complex traits.</title>
        <authorList>
            <person name="Schartl M."/>
            <person name="Walter R.B."/>
            <person name="Shen Y."/>
            <person name="Garcia T."/>
            <person name="Catchen J."/>
            <person name="Amores A."/>
            <person name="Braasch I."/>
            <person name="Chalopin D."/>
            <person name="Volff J.N."/>
            <person name="Lesch K.P."/>
            <person name="Bisazza A."/>
            <person name="Minx P."/>
            <person name="Hillier L."/>
            <person name="Wilson R.K."/>
            <person name="Fuerstenberg S."/>
            <person name="Boore J."/>
            <person name="Searle S."/>
            <person name="Postlethwait J.H."/>
            <person name="Warren W.C."/>
        </authorList>
    </citation>
    <scope>NUCLEOTIDE SEQUENCE [LARGE SCALE GENOMIC DNA]</scope>
    <source>
        <strain evidence="9">JP 163 A</strain>
    </source>
</reference>
<dbReference type="Ensembl" id="ENSXMAT00000027585.1">
    <property type="protein sequence ID" value="ENSXMAP00000027303.1"/>
    <property type="gene ID" value="ENSXMAG00000000834.2"/>
</dbReference>
<evidence type="ECO:0000313" key="9">
    <source>
        <dbReference type="Proteomes" id="UP000002852"/>
    </source>
</evidence>
<evidence type="ECO:0000256" key="5">
    <source>
        <dbReference type="ARBA" id="ARBA00023242"/>
    </source>
</evidence>
<dbReference type="InParanoid" id="A0A3B5Q658"/>
<dbReference type="InterPro" id="IPR038840">
    <property type="entry name" value="RWDD3"/>
</dbReference>
<comment type="subcellular location">
    <subcellularLocation>
        <location evidence="2">Cytoplasm</location>
    </subcellularLocation>
    <subcellularLocation>
        <location evidence="1">Nucleus</location>
    </subcellularLocation>
</comment>
<dbReference type="Proteomes" id="UP000002852">
    <property type="component" value="Unassembled WGS sequence"/>
</dbReference>
<dbReference type="GeneTree" id="ENSGT00390000000954"/>
<protein>
    <recommendedName>
        <fullName evidence="3">RWD domain-containing protein 3</fullName>
    </recommendedName>
</protein>
<dbReference type="PANTHER" id="PTHR15628">
    <property type="entry name" value="RWD DOMAIN-CONTAINING PROTEIN 3"/>
    <property type="match status" value="1"/>
</dbReference>
<dbReference type="SMART" id="SM00591">
    <property type="entry name" value="RWD"/>
    <property type="match status" value="1"/>
</dbReference>
<dbReference type="CDD" id="cd24164">
    <property type="entry name" value="RWDD3_C"/>
    <property type="match status" value="1"/>
</dbReference>
<evidence type="ECO:0000259" key="7">
    <source>
        <dbReference type="PROSITE" id="PS50908"/>
    </source>
</evidence>
<reference evidence="9" key="1">
    <citation type="submission" date="2012-01" db="EMBL/GenBank/DDBJ databases">
        <authorList>
            <person name="Walter R."/>
            <person name="Schartl M."/>
            <person name="Warren W."/>
        </authorList>
    </citation>
    <scope>NUCLEOTIDE SEQUENCE [LARGE SCALE GENOMIC DNA]</scope>
    <source>
        <strain evidence="9">JP 163 A</strain>
    </source>
</reference>
<dbReference type="Pfam" id="PF05773">
    <property type="entry name" value="RWD"/>
    <property type="match status" value="1"/>
</dbReference>
<accession>A0A3B5Q658</accession>
<dbReference type="AlphaFoldDB" id="A0A3B5Q658"/>